<evidence type="ECO:0000256" key="1">
    <source>
        <dbReference type="SAM" id="Phobius"/>
    </source>
</evidence>
<dbReference type="AlphaFoldDB" id="A0A1I8EMJ4"/>
<evidence type="ECO:0000313" key="2">
    <source>
        <dbReference type="WBParaSite" id="maker-PairedContig_3197-snap-gene-0.12-mRNA-1"/>
    </source>
</evidence>
<accession>A0A1I8EMJ4</accession>
<dbReference type="WBParaSite" id="maker-PairedContig_3197-snap-gene-0.12-mRNA-1">
    <property type="protein sequence ID" value="maker-PairedContig_3197-snap-gene-0.12-mRNA-1"/>
    <property type="gene ID" value="maker-PairedContig_3197-snap-gene-0.12"/>
</dbReference>
<reference evidence="2" key="1">
    <citation type="submission" date="2016-11" db="UniProtKB">
        <authorList>
            <consortium name="WormBaseParasite"/>
        </authorList>
    </citation>
    <scope>IDENTIFICATION</scope>
    <source>
        <strain evidence="2">pt0022</strain>
    </source>
</reference>
<protein>
    <submittedName>
        <fullName evidence="2">Uncharacterized protein</fullName>
    </submittedName>
</protein>
<keyword evidence="1" id="KW-0472">Membrane</keyword>
<dbReference type="STRING" id="6293.A0A1I8EMJ4"/>
<feature type="transmembrane region" description="Helical" evidence="1">
    <location>
        <begin position="34"/>
        <end position="51"/>
    </location>
</feature>
<sequence length="53" mass="6487">MGKHRRDEMDFHFDYYFFLRLIDISKILFPRIEWAALFTFATLFFAIACMVKC</sequence>
<keyword evidence="1" id="KW-1133">Transmembrane helix</keyword>
<keyword evidence="1" id="KW-0812">Transmembrane</keyword>
<proteinExistence type="predicted"/>
<name>A0A1I8EMJ4_WUCBA</name>
<organism evidence="2">
    <name type="scientific">Wuchereria bancrofti</name>
    <dbReference type="NCBI Taxonomy" id="6293"/>
    <lineage>
        <taxon>Eukaryota</taxon>
        <taxon>Metazoa</taxon>
        <taxon>Ecdysozoa</taxon>
        <taxon>Nematoda</taxon>
        <taxon>Chromadorea</taxon>
        <taxon>Rhabditida</taxon>
        <taxon>Spirurina</taxon>
        <taxon>Spiruromorpha</taxon>
        <taxon>Filarioidea</taxon>
        <taxon>Onchocercidae</taxon>
        <taxon>Wuchereria</taxon>
    </lineage>
</organism>